<sequence>MVSTNIGDTSGVPTNTTITPAVDLGLEPNQGAFVAIKTGRLVWTSTRTNKPVAPYEDLPFPKVQVWCFLVFKGIMEVQCCVNFPHGVGCGHFVEVTVPADHLQIVKDTPLIFNGEALQHLFVDPALEHTSLVVEVLGFPITNTLKETGQYITQILKGYVQVHNVWVAQISYANDPTLPSPPAHQAILGTDTGIILRNMSWIIEASELYEHATYACVHIPDSELAAGNGFQILHLWSIHTPPLEADHNRFWNSDVPGLSRLDAAAPAPGVAGIIGADWNVIISSPLDEFPAWRQTDILPIGQLVHAGFANTFCTLHPLGDHSTNASTTSSIDQLQVKGALPIIDSAQEDTSDHAPAPPVEQCDDGNDEAMENLYLAEPDQQAFQPILTGRLVWSSLQHVLVGPALPHNALALEILDIPQANIPTTTARYVAQSLKAYVQVHDVWIHQVSYHDDPTPPADTNIYIALISTQLEMKEALIWSNFTPFLATSGFSLMTLWSIHAPPEEAEHHTFWEQDQARLSMLDVATASDSSTAIIGADWNAVVNPVLDNYPPHQQQSQLPLGQLAQAGMCGILQGDPMSCLLYNFSLQPVLDYAKHHHQARIKLNWDADNPMFASLLAFADDILLIISTQHDLMNFLDALNLYRRASNAKQLQAKGIQAPDCVVNFPCGTGLNRFVEITVTCDHLASLSEVSLVFNQTSLQCVLIGLALPRNSLALEILNVPQANTPTATACYVAQSLKDYVQVHDVWICQISYPNDSTPLADTNVFIALISTSVGDEGGLDPVRLHAIPGYVRILTNDCELNYVGRLQWCPACKSKAKTFHTFEDCPSRLCHKCQHSRHIAAACPNASSDAGNATAATQQAEENARGALTLDYGA</sequence>
<organism evidence="1 2">
    <name type="scientific">Ustilago bromivora</name>
    <dbReference type="NCBI Taxonomy" id="307758"/>
    <lineage>
        <taxon>Eukaryota</taxon>
        <taxon>Fungi</taxon>
        <taxon>Dikarya</taxon>
        <taxon>Basidiomycota</taxon>
        <taxon>Ustilaginomycotina</taxon>
        <taxon>Ustilaginomycetes</taxon>
        <taxon>Ustilaginales</taxon>
        <taxon>Ustilaginaceae</taxon>
        <taxon>Ustilago</taxon>
    </lineage>
</organism>
<dbReference type="EMBL" id="ULHB01000004">
    <property type="protein sequence ID" value="SYW75009.1"/>
    <property type="molecule type" value="Genomic_DNA"/>
</dbReference>
<name>A0A8H8TN59_9BASI</name>
<comment type="caution">
    <text evidence="1">The sequence shown here is derived from an EMBL/GenBank/DDBJ whole genome shotgun (WGS) entry which is preliminary data.</text>
</comment>
<dbReference type="AlphaFoldDB" id="A0A8H8TN59"/>
<gene>
    <name evidence="1" type="ORF">UBRO2_00419</name>
</gene>
<keyword evidence="2" id="KW-1185">Reference proteome</keyword>
<evidence type="ECO:0000313" key="2">
    <source>
        <dbReference type="Proteomes" id="UP000658997"/>
    </source>
</evidence>
<accession>A0A8H8TN59</accession>
<proteinExistence type="predicted"/>
<protein>
    <submittedName>
        <fullName evidence="1">Uncharacterized protein</fullName>
    </submittedName>
</protein>
<dbReference type="Proteomes" id="UP000658997">
    <property type="component" value="Unassembled WGS sequence"/>
</dbReference>
<reference evidence="1" key="1">
    <citation type="submission" date="2018-08" db="EMBL/GenBank/DDBJ databases">
        <authorList>
            <person name="Guldener U."/>
        </authorList>
    </citation>
    <scope>NUCLEOTIDE SEQUENCE</scope>
    <source>
        <strain evidence="1">UB2</strain>
    </source>
</reference>
<evidence type="ECO:0000313" key="1">
    <source>
        <dbReference type="EMBL" id="SYW75009.1"/>
    </source>
</evidence>